<feature type="domain" description="Glycosyltransferase family 28 N-terminal" evidence="1">
    <location>
        <begin position="3"/>
        <end position="83"/>
    </location>
</feature>
<proteinExistence type="predicted"/>
<dbReference type="GO" id="GO:0033072">
    <property type="term" value="P:vancomycin biosynthetic process"/>
    <property type="evidence" value="ECO:0007669"/>
    <property type="project" value="UniProtKB-ARBA"/>
</dbReference>
<dbReference type="Gene3D" id="3.40.50.2000">
    <property type="entry name" value="Glycogen Phosphorylase B"/>
    <property type="match status" value="2"/>
</dbReference>
<dbReference type="InterPro" id="IPR050426">
    <property type="entry name" value="Glycosyltransferase_28"/>
</dbReference>
<gene>
    <name evidence="3" type="ORF">EF878_03405</name>
</gene>
<dbReference type="PANTHER" id="PTHR48050">
    <property type="entry name" value="STEROL 3-BETA-GLUCOSYLTRANSFERASE"/>
    <property type="match status" value="1"/>
</dbReference>
<reference evidence="3 4" key="1">
    <citation type="submission" date="2018-11" db="EMBL/GenBank/DDBJ databases">
        <title>Characterization of surface water Dickeya isolates.</title>
        <authorList>
            <person name="Van Gijsegem F."/>
            <person name="Pedron J."/>
        </authorList>
    </citation>
    <scope>NUCLEOTIDE SEQUENCE [LARGE SCALE GENOMIC DNA]</scope>
    <source>
        <strain evidence="3 4">FVG1-MFV-O17</strain>
    </source>
</reference>
<feature type="domain" description="Erythromycin biosynthesis protein CIII-like C-terminal" evidence="2">
    <location>
        <begin position="295"/>
        <end position="393"/>
    </location>
</feature>
<dbReference type="OrthoDB" id="9805366at2"/>
<dbReference type="CDD" id="cd03784">
    <property type="entry name" value="GT1_Gtf-like"/>
    <property type="match status" value="1"/>
</dbReference>
<dbReference type="InterPro" id="IPR002213">
    <property type="entry name" value="UDP_glucos_trans"/>
</dbReference>
<sequence length="415" mass="47499">MRVFLSTLGSAGDVYPFIKIGEALKNAGMDVYLCTNPYFEKTAKERGLNFISVGTSEDYLQAVNSQRLWHHRSAFSEMVNFMNAQQQLAYDALSPWVDHTCVILTSLWSFTAKMFSETHGCCVIPVRVTPSTFISSYDPPYHRQLMWIRRLPVRLRRLFLYLVEKYLADRQLAPPINAFRIRLGLPRIERVLTSWTHRTDAALLCLFPQWFASPLPDWPAHVRQVGFPLFNLLDNQQDDDLAQFIARERTVIFMPSWALSTKRPLAISLVKKIRQRGYQCLIVGKPYPELESDTGVRAENHINLGQYLHRCAAIIHHGGIGTMAQAFAAGIPQLVIPSAFDQFDNARRVTAMKCGEWLQESDMDKLENKLQRLLNDPDIAEHCQRIRQQFPSEQAVCDQIVDTVREAYARHMAGG</sequence>
<dbReference type="Pfam" id="PF06722">
    <property type="entry name" value="EryCIII-like_C"/>
    <property type="match status" value="1"/>
</dbReference>
<evidence type="ECO:0000313" key="4">
    <source>
        <dbReference type="Proteomes" id="UP000276061"/>
    </source>
</evidence>
<evidence type="ECO:0000313" key="3">
    <source>
        <dbReference type="EMBL" id="RNM09391.1"/>
    </source>
</evidence>
<dbReference type="AlphaFoldDB" id="A0A3N0GAQ0"/>
<dbReference type="GO" id="GO:0008194">
    <property type="term" value="F:UDP-glycosyltransferase activity"/>
    <property type="evidence" value="ECO:0007669"/>
    <property type="project" value="InterPro"/>
</dbReference>
<evidence type="ECO:0000259" key="2">
    <source>
        <dbReference type="Pfam" id="PF06722"/>
    </source>
</evidence>
<dbReference type="PANTHER" id="PTHR48050:SF13">
    <property type="entry name" value="STEROL 3-BETA-GLUCOSYLTRANSFERASE UGT80A2"/>
    <property type="match status" value="1"/>
</dbReference>
<comment type="caution">
    <text evidence="3">The sequence shown here is derived from an EMBL/GenBank/DDBJ whole genome shotgun (WGS) entry which is preliminary data.</text>
</comment>
<dbReference type="SUPFAM" id="SSF53756">
    <property type="entry name" value="UDP-Glycosyltransferase/glycogen phosphorylase"/>
    <property type="match status" value="1"/>
</dbReference>
<dbReference type="EMBL" id="RJLR01000006">
    <property type="protein sequence ID" value="RNM09391.1"/>
    <property type="molecule type" value="Genomic_DNA"/>
</dbReference>
<protein>
    <submittedName>
        <fullName evidence="3">Glycosyltransferase</fullName>
    </submittedName>
</protein>
<accession>A0A3N0GAQ0</accession>
<dbReference type="Pfam" id="PF03033">
    <property type="entry name" value="Glyco_transf_28"/>
    <property type="match status" value="1"/>
</dbReference>
<dbReference type="InterPro" id="IPR004276">
    <property type="entry name" value="GlycoTrans_28_N"/>
</dbReference>
<evidence type="ECO:0000259" key="1">
    <source>
        <dbReference type="Pfam" id="PF03033"/>
    </source>
</evidence>
<dbReference type="GO" id="GO:0016758">
    <property type="term" value="F:hexosyltransferase activity"/>
    <property type="evidence" value="ECO:0007669"/>
    <property type="project" value="InterPro"/>
</dbReference>
<dbReference type="RefSeq" id="WP_123252033.1">
    <property type="nucleotide sequence ID" value="NZ_RJLR01000006.1"/>
</dbReference>
<dbReference type="InterPro" id="IPR010610">
    <property type="entry name" value="EryCIII-like_C"/>
</dbReference>
<name>A0A3N0GAQ0_9GAMM</name>
<organism evidence="3 4">
    <name type="scientific">Dickeya undicola</name>
    <dbReference type="NCBI Taxonomy" id="1577887"/>
    <lineage>
        <taxon>Bacteria</taxon>
        <taxon>Pseudomonadati</taxon>
        <taxon>Pseudomonadota</taxon>
        <taxon>Gammaproteobacteria</taxon>
        <taxon>Enterobacterales</taxon>
        <taxon>Pectobacteriaceae</taxon>
        <taxon>Dickeya</taxon>
    </lineage>
</organism>
<dbReference type="Proteomes" id="UP000276061">
    <property type="component" value="Unassembled WGS sequence"/>
</dbReference>
<dbReference type="GO" id="GO:0005975">
    <property type="term" value="P:carbohydrate metabolic process"/>
    <property type="evidence" value="ECO:0007669"/>
    <property type="project" value="InterPro"/>
</dbReference>
<keyword evidence="3" id="KW-0808">Transferase</keyword>